<evidence type="ECO:0000313" key="5">
    <source>
        <dbReference type="EMBL" id="CAB5063102.1"/>
    </source>
</evidence>
<evidence type="ECO:0000256" key="1">
    <source>
        <dbReference type="ARBA" id="ARBA00008129"/>
    </source>
</evidence>
<dbReference type="InterPro" id="IPR044149">
    <property type="entry name" value="Nitrilases_CHs"/>
</dbReference>
<dbReference type="InterPro" id="IPR003010">
    <property type="entry name" value="C-N_Hydrolase"/>
</dbReference>
<dbReference type="Pfam" id="PF00795">
    <property type="entry name" value="CN_hydrolase"/>
    <property type="match status" value="1"/>
</dbReference>
<comment type="similarity">
    <text evidence="1">Belongs to the carbon-nitrogen hydrolase superfamily. Nitrilase family.</text>
</comment>
<dbReference type="PANTHER" id="PTHR46044:SF1">
    <property type="entry name" value="CN HYDROLASE DOMAIN-CONTAINING PROTEIN"/>
    <property type="match status" value="1"/>
</dbReference>
<gene>
    <name evidence="3" type="ORF">UFOPK2602_01271</name>
    <name evidence="4" type="ORF">UFOPK2806_00099</name>
    <name evidence="5" type="ORF">UFOPK4306_01225</name>
</gene>
<dbReference type="InterPro" id="IPR000132">
    <property type="entry name" value="Nitrilase/CN_hydratase_CS"/>
</dbReference>
<name>A0A6J6QVI4_9ZZZZ</name>
<dbReference type="PROSITE" id="PS00920">
    <property type="entry name" value="NITRIL_CHT_1"/>
    <property type="match status" value="1"/>
</dbReference>
<dbReference type="AlphaFoldDB" id="A0A6J6QVI4"/>
<dbReference type="SUPFAM" id="SSF56317">
    <property type="entry name" value="Carbon-nitrogen hydrolase"/>
    <property type="match status" value="1"/>
</dbReference>
<evidence type="ECO:0000313" key="3">
    <source>
        <dbReference type="EMBL" id="CAB4712975.1"/>
    </source>
</evidence>
<dbReference type="GO" id="GO:0000257">
    <property type="term" value="F:nitrilase activity"/>
    <property type="evidence" value="ECO:0007669"/>
    <property type="project" value="UniProtKB-ARBA"/>
</dbReference>
<dbReference type="InterPro" id="IPR036526">
    <property type="entry name" value="C-N_Hydrolase_sf"/>
</dbReference>
<dbReference type="Gene3D" id="3.60.110.10">
    <property type="entry name" value="Carbon-nitrogen hydrolase"/>
    <property type="match status" value="1"/>
</dbReference>
<feature type="domain" description="CN hydrolase" evidence="2">
    <location>
        <begin position="12"/>
        <end position="278"/>
    </location>
</feature>
<sequence>MLSRMRSFPDPFTAAVVQWSPSVNDAARGTARACEAIAEAATQHGARLVVFPEAWLTGYPYFEGLGPGAEYRRIYRDFVDQAVVIDGPEMQAIRACAADHGVYVVMGLNERNPIHQAVYNTIAFIGPDGSLLGKHRKMVATITEKLVWTNWDGSDLAAYDTPLGRLGGMICYEHLMAPARYICCDLGVQVHIAVWPGYRFMDPIVDSVIRSLSMENACFVISAREVMSRELLPAGTPFGNHPNAWEAHGGSSIVAPGAVYVTEPVFDVETIVTGTINVPDLIDVKWWSNGVGNYSRPDIFRVVWDSSPKPPVERI</sequence>
<dbReference type="PROSITE" id="PS50263">
    <property type="entry name" value="CN_HYDROLASE"/>
    <property type="match status" value="1"/>
</dbReference>
<dbReference type="PANTHER" id="PTHR46044">
    <property type="entry name" value="NITRILASE"/>
    <property type="match status" value="1"/>
</dbReference>
<proteinExistence type="inferred from homology"/>
<dbReference type="EMBL" id="CAEZYY010000001">
    <property type="protein sequence ID" value="CAB4736853.1"/>
    <property type="molecule type" value="Genomic_DNA"/>
</dbReference>
<protein>
    <submittedName>
        <fullName evidence="3">Unannotated protein</fullName>
    </submittedName>
</protein>
<dbReference type="EMBL" id="CAEZXX010000082">
    <property type="protein sequence ID" value="CAB4712975.1"/>
    <property type="molecule type" value="Genomic_DNA"/>
</dbReference>
<reference evidence="3" key="1">
    <citation type="submission" date="2020-05" db="EMBL/GenBank/DDBJ databases">
        <authorList>
            <person name="Chiriac C."/>
            <person name="Salcher M."/>
            <person name="Ghai R."/>
            <person name="Kavagutti S V."/>
        </authorList>
    </citation>
    <scope>NUCLEOTIDE SEQUENCE</scope>
</reference>
<evidence type="ECO:0000259" key="2">
    <source>
        <dbReference type="PROSITE" id="PS50263"/>
    </source>
</evidence>
<evidence type="ECO:0000313" key="4">
    <source>
        <dbReference type="EMBL" id="CAB4736853.1"/>
    </source>
</evidence>
<organism evidence="3">
    <name type="scientific">freshwater metagenome</name>
    <dbReference type="NCBI Taxonomy" id="449393"/>
    <lineage>
        <taxon>unclassified sequences</taxon>
        <taxon>metagenomes</taxon>
        <taxon>ecological metagenomes</taxon>
    </lineage>
</organism>
<dbReference type="CDD" id="cd07564">
    <property type="entry name" value="nitrilases_CHs"/>
    <property type="match status" value="1"/>
</dbReference>
<accession>A0A6J6QVI4</accession>
<dbReference type="EMBL" id="CAFBQP010000042">
    <property type="protein sequence ID" value="CAB5063102.1"/>
    <property type="molecule type" value="Genomic_DNA"/>
</dbReference>